<keyword evidence="3" id="KW-1185">Reference proteome</keyword>
<evidence type="ECO:0000313" key="3">
    <source>
        <dbReference type="Proteomes" id="UP000183376"/>
    </source>
</evidence>
<dbReference type="AlphaFoldDB" id="A0A1G9XBH9"/>
<dbReference type="GO" id="GO:0005975">
    <property type="term" value="P:carbohydrate metabolic process"/>
    <property type="evidence" value="ECO:0007669"/>
    <property type="project" value="InterPro"/>
</dbReference>
<evidence type="ECO:0000313" key="2">
    <source>
        <dbReference type="EMBL" id="SDM93796.1"/>
    </source>
</evidence>
<dbReference type="InterPro" id="IPR050248">
    <property type="entry name" value="Polysacc_deacetylase_ArnD"/>
</dbReference>
<gene>
    <name evidence="2" type="ORF">SAMN04489726_4091</name>
</gene>
<name>A0A1G9XBH9_ALLAB</name>
<sequence length="274" mass="29970">MALVTAPPLTGSSPGYNGFMRPLSSRRMLVAGVLALGLTAACGAPVPPPPPAPAPPPPSPVLSFEAPYAFGTPQAKIPPPDHGLIPVVKRIHTDKPYVFITIDDGQVPHPAALDLMRRSKTRPTLFLTDRYVEGHRGYFKDLRDQAGATIENHTLSHPNLRGKPYEVQHKEICGASDAYQREYGKRPVLFRPPYGNYDDTTRKAAADCGVRALVLWTETVNDGAMQFQSGTKLKPGDIILMHFRKTFVEDYSAFLAKAKEDGMIPVPLEDFLSA</sequence>
<dbReference type="PANTHER" id="PTHR10587:SF134">
    <property type="entry name" value="SECRETED PROTEIN"/>
    <property type="match status" value="1"/>
</dbReference>
<organism evidence="2 3">
    <name type="scientific">Allokutzneria albata</name>
    <name type="common">Kibdelosporangium albatum</name>
    <dbReference type="NCBI Taxonomy" id="211114"/>
    <lineage>
        <taxon>Bacteria</taxon>
        <taxon>Bacillati</taxon>
        <taxon>Actinomycetota</taxon>
        <taxon>Actinomycetes</taxon>
        <taxon>Pseudonocardiales</taxon>
        <taxon>Pseudonocardiaceae</taxon>
        <taxon>Allokutzneria</taxon>
    </lineage>
</organism>
<dbReference type="Gene3D" id="3.20.20.370">
    <property type="entry name" value="Glycoside hydrolase/deacetylase"/>
    <property type="match status" value="1"/>
</dbReference>
<dbReference type="GO" id="GO:0016810">
    <property type="term" value="F:hydrolase activity, acting on carbon-nitrogen (but not peptide) bonds"/>
    <property type="evidence" value="ECO:0007669"/>
    <property type="project" value="InterPro"/>
</dbReference>
<feature type="domain" description="NodB homology" evidence="1">
    <location>
        <begin position="96"/>
        <end position="274"/>
    </location>
</feature>
<dbReference type="PROSITE" id="PS51677">
    <property type="entry name" value="NODB"/>
    <property type="match status" value="1"/>
</dbReference>
<dbReference type="CDD" id="cd10917">
    <property type="entry name" value="CE4_NodB_like_6s_7s"/>
    <property type="match status" value="1"/>
</dbReference>
<dbReference type="Pfam" id="PF01522">
    <property type="entry name" value="Polysacc_deac_1"/>
    <property type="match status" value="1"/>
</dbReference>
<accession>A0A1G9XBH9</accession>
<dbReference type="InterPro" id="IPR011330">
    <property type="entry name" value="Glyco_hydro/deAcase_b/a-brl"/>
</dbReference>
<dbReference type="Proteomes" id="UP000183376">
    <property type="component" value="Chromosome I"/>
</dbReference>
<protein>
    <submittedName>
        <fullName evidence="2">Peptidoglycan/xylan/chitin deacetylase, PgdA/CDA1 family</fullName>
    </submittedName>
</protein>
<evidence type="ECO:0000259" key="1">
    <source>
        <dbReference type="PROSITE" id="PS51677"/>
    </source>
</evidence>
<dbReference type="SUPFAM" id="SSF88713">
    <property type="entry name" value="Glycoside hydrolase/deacetylase"/>
    <property type="match status" value="1"/>
</dbReference>
<dbReference type="eggNOG" id="COG0726">
    <property type="taxonomic scope" value="Bacteria"/>
</dbReference>
<dbReference type="InterPro" id="IPR002509">
    <property type="entry name" value="NODB_dom"/>
</dbReference>
<dbReference type="EMBL" id="LT629701">
    <property type="protein sequence ID" value="SDM93796.1"/>
    <property type="molecule type" value="Genomic_DNA"/>
</dbReference>
<dbReference type="PANTHER" id="PTHR10587">
    <property type="entry name" value="GLYCOSYL TRANSFERASE-RELATED"/>
    <property type="match status" value="1"/>
</dbReference>
<proteinExistence type="predicted"/>
<reference evidence="2 3" key="1">
    <citation type="submission" date="2016-10" db="EMBL/GenBank/DDBJ databases">
        <authorList>
            <person name="de Groot N.N."/>
        </authorList>
    </citation>
    <scope>NUCLEOTIDE SEQUENCE [LARGE SCALE GENOMIC DNA]</scope>
    <source>
        <strain evidence="2 3">DSM 44149</strain>
    </source>
</reference>
<dbReference type="STRING" id="211114.SAMN04489726_4091"/>